<dbReference type="InterPro" id="IPR018334">
    <property type="entry name" value="ArsR_HTH"/>
</dbReference>
<proteinExistence type="predicted"/>
<keyword evidence="3" id="KW-0804">Transcription</keyword>
<keyword evidence="1" id="KW-0805">Transcription regulation</keyword>
<dbReference type="Gene3D" id="1.10.10.10">
    <property type="entry name" value="Winged helix-like DNA-binding domain superfamily/Winged helix DNA-binding domain"/>
    <property type="match status" value="1"/>
</dbReference>
<dbReference type="GO" id="GO:0003677">
    <property type="term" value="F:DNA binding"/>
    <property type="evidence" value="ECO:0007669"/>
    <property type="project" value="UniProtKB-KW"/>
</dbReference>
<dbReference type="Pfam" id="PF01022">
    <property type="entry name" value="HTH_5"/>
    <property type="match status" value="1"/>
</dbReference>
<gene>
    <name evidence="5" type="ORF">MNBD_NITROSPINAE01-305</name>
</gene>
<dbReference type="PANTHER" id="PTHR43132">
    <property type="entry name" value="ARSENICAL RESISTANCE OPERON REPRESSOR ARSR-RELATED"/>
    <property type="match status" value="1"/>
</dbReference>
<dbReference type="InterPro" id="IPR036388">
    <property type="entry name" value="WH-like_DNA-bd_sf"/>
</dbReference>
<reference evidence="5" key="1">
    <citation type="submission" date="2018-06" db="EMBL/GenBank/DDBJ databases">
        <authorList>
            <person name="Zhirakovskaya E."/>
        </authorList>
    </citation>
    <scope>NUCLEOTIDE SEQUENCE</scope>
</reference>
<evidence type="ECO:0000256" key="2">
    <source>
        <dbReference type="ARBA" id="ARBA00023125"/>
    </source>
</evidence>
<evidence type="ECO:0000256" key="1">
    <source>
        <dbReference type="ARBA" id="ARBA00023015"/>
    </source>
</evidence>
<sequence>MKRQKDTCGIRLTDSAAVEHVAKRISGERELAGMAEMFKALAEPTRIKIIEALSLRELCVCDLSVVLGMSQSATSHQLRFLRHLGLVRFRKAGKICYYSLDDDHVSELLSAVREHNLHKQEK</sequence>
<dbReference type="AlphaFoldDB" id="A0A3B1CUB8"/>
<dbReference type="PRINTS" id="PR00778">
    <property type="entry name" value="HTHARSR"/>
</dbReference>
<dbReference type="PROSITE" id="PS00846">
    <property type="entry name" value="HTH_ARSR_1"/>
    <property type="match status" value="1"/>
</dbReference>
<dbReference type="SMART" id="SM00418">
    <property type="entry name" value="HTH_ARSR"/>
    <property type="match status" value="1"/>
</dbReference>
<evidence type="ECO:0000313" key="5">
    <source>
        <dbReference type="EMBL" id="VAX22695.1"/>
    </source>
</evidence>
<dbReference type="InterPro" id="IPR001845">
    <property type="entry name" value="HTH_ArsR_DNA-bd_dom"/>
</dbReference>
<dbReference type="NCBIfam" id="NF033788">
    <property type="entry name" value="HTH_metalloreg"/>
    <property type="match status" value="1"/>
</dbReference>
<dbReference type="GO" id="GO:0003700">
    <property type="term" value="F:DNA-binding transcription factor activity"/>
    <property type="evidence" value="ECO:0007669"/>
    <property type="project" value="InterPro"/>
</dbReference>
<dbReference type="PANTHER" id="PTHR43132:SF6">
    <property type="entry name" value="HTH-TYPE TRANSCRIPTIONAL REPRESSOR CZRA"/>
    <property type="match status" value="1"/>
</dbReference>
<dbReference type="InterPro" id="IPR051011">
    <property type="entry name" value="Metal_resp_trans_reg"/>
</dbReference>
<dbReference type="InterPro" id="IPR011991">
    <property type="entry name" value="ArsR-like_HTH"/>
</dbReference>
<dbReference type="SUPFAM" id="SSF46785">
    <property type="entry name" value="Winged helix' DNA-binding domain"/>
    <property type="match status" value="1"/>
</dbReference>
<dbReference type="PROSITE" id="PS50987">
    <property type="entry name" value="HTH_ARSR_2"/>
    <property type="match status" value="1"/>
</dbReference>
<dbReference type="EMBL" id="UOGC01000141">
    <property type="protein sequence ID" value="VAX22695.1"/>
    <property type="molecule type" value="Genomic_DNA"/>
</dbReference>
<feature type="domain" description="HTH arsR-type" evidence="4">
    <location>
        <begin position="26"/>
        <end position="120"/>
    </location>
</feature>
<evidence type="ECO:0000259" key="4">
    <source>
        <dbReference type="PROSITE" id="PS50987"/>
    </source>
</evidence>
<protein>
    <submittedName>
        <fullName evidence="5">Transcriptional regulator, ArsR family</fullName>
    </submittedName>
</protein>
<evidence type="ECO:0000256" key="3">
    <source>
        <dbReference type="ARBA" id="ARBA00023163"/>
    </source>
</evidence>
<accession>A0A3B1CUB8</accession>
<keyword evidence="2" id="KW-0238">DNA-binding</keyword>
<dbReference type="CDD" id="cd00090">
    <property type="entry name" value="HTH_ARSR"/>
    <property type="match status" value="1"/>
</dbReference>
<dbReference type="InterPro" id="IPR036390">
    <property type="entry name" value="WH_DNA-bd_sf"/>
</dbReference>
<name>A0A3B1CUB8_9ZZZZ</name>
<organism evidence="5">
    <name type="scientific">hydrothermal vent metagenome</name>
    <dbReference type="NCBI Taxonomy" id="652676"/>
    <lineage>
        <taxon>unclassified sequences</taxon>
        <taxon>metagenomes</taxon>
        <taxon>ecological metagenomes</taxon>
    </lineage>
</organism>